<evidence type="ECO:0000313" key="9">
    <source>
        <dbReference type="Proteomes" id="UP000095284"/>
    </source>
</evidence>
<sequence length="447" mass="51226">MPSDSEVIISDDFGDSQSPTTTPAHTQVRHKVHMPHSHVAAAREFVKRKTVCRRTPMTVFQVSVLGLTLLIIIVLCVIYQTWLTSALSDNHRPHTPDDEEYHMKLVNYINNPNHQKDWKAVYNKFAARGMDEEEDMPNEKNKEKDNEIFNIFKDNKYAVFGDTLAYLPRLVSRRDVQIPKSFDIRLNWPLCSSVHRIQNQGSCGSCWAASATSAIADRICIQSNYTQQPQISIKDLLMCCPHCGTCGGATWPLFAFTYWKTDGIVTGGQYGSFEGCKPYEKSASCGNPCPTDYYTNQIDDKFCERKCQPLYSKTYEEDLLHAREAYWIKPIPNADEYFPDYMKRVRAIVGDLDYATLIKREVYLNGPVMGCFPVYDEFQHYKSGIYNKTSPDAKMLYGHCAKLIGWGEENGIEYWTYANTWGRDWGENGFFRMRLENLPEEVAAGNI</sequence>
<reference evidence="8" key="2">
    <citation type="submission" date="2020-09" db="EMBL/GenBank/DDBJ databases">
        <authorList>
            <person name="Kikuchi T."/>
        </authorList>
    </citation>
    <scope>NUCLEOTIDE SEQUENCE</scope>
    <source>
        <strain evidence="8">Ka4C1</strain>
    </source>
</reference>
<keyword evidence="2" id="KW-0645">Protease</keyword>
<dbReference type="PANTHER" id="PTHR12411">
    <property type="entry name" value="CYSTEINE PROTEASE FAMILY C1-RELATED"/>
    <property type="match status" value="1"/>
</dbReference>
<evidence type="ECO:0000313" key="10">
    <source>
        <dbReference type="Proteomes" id="UP000659654"/>
    </source>
</evidence>
<name>A0A1I7SLR6_BURXY</name>
<dbReference type="InterPro" id="IPR013128">
    <property type="entry name" value="Peptidase_C1A"/>
</dbReference>
<dbReference type="InterPro" id="IPR038765">
    <property type="entry name" value="Papain-like_cys_pep_sf"/>
</dbReference>
<dbReference type="Gene3D" id="3.90.70.10">
    <property type="entry name" value="Cysteine proteinases"/>
    <property type="match status" value="1"/>
</dbReference>
<comment type="similarity">
    <text evidence="1">Belongs to the peptidase C1 family.</text>
</comment>
<dbReference type="InterPro" id="IPR000668">
    <property type="entry name" value="Peptidase_C1A_C"/>
</dbReference>
<gene>
    <name evidence="8" type="ORF">BXYJ_LOCUS14222</name>
</gene>
<dbReference type="GO" id="GO:0008234">
    <property type="term" value="F:cysteine-type peptidase activity"/>
    <property type="evidence" value="ECO:0007669"/>
    <property type="project" value="UniProtKB-KW"/>
</dbReference>
<proteinExistence type="inferred from homology"/>
<dbReference type="EMBL" id="CAJFCV020000006">
    <property type="protein sequence ID" value="CAG9129712.1"/>
    <property type="molecule type" value="Genomic_DNA"/>
</dbReference>
<dbReference type="EMBL" id="CAJFDI010000006">
    <property type="protein sequence ID" value="CAD5234131.1"/>
    <property type="molecule type" value="Genomic_DNA"/>
</dbReference>
<dbReference type="InterPro" id="IPR025661">
    <property type="entry name" value="Pept_asp_AS"/>
</dbReference>
<keyword evidence="6" id="KW-1133">Transmembrane helix</keyword>
<dbReference type="Pfam" id="PF00112">
    <property type="entry name" value="Peptidase_C1"/>
    <property type="match status" value="1"/>
</dbReference>
<evidence type="ECO:0000256" key="2">
    <source>
        <dbReference type="ARBA" id="ARBA00022670"/>
    </source>
</evidence>
<dbReference type="AlphaFoldDB" id="A0A1I7SLR6"/>
<feature type="transmembrane region" description="Helical" evidence="6">
    <location>
        <begin position="57"/>
        <end position="82"/>
    </location>
</feature>
<dbReference type="PROSITE" id="PS00139">
    <property type="entry name" value="THIOL_PROTEASE_CYS"/>
    <property type="match status" value="1"/>
</dbReference>
<keyword evidence="10" id="KW-1185">Reference proteome</keyword>
<dbReference type="Proteomes" id="UP000659654">
    <property type="component" value="Unassembled WGS sequence"/>
</dbReference>
<organism evidence="9 11">
    <name type="scientific">Bursaphelenchus xylophilus</name>
    <name type="common">Pinewood nematode worm</name>
    <name type="synonym">Aphelenchoides xylophilus</name>
    <dbReference type="NCBI Taxonomy" id="6326"/>
    <lineage>
        <taxon>Eukaryota</taxon>
        <taxon>Metazoa</taxon>
        <taxon>Ecdysozoa</taxon>
        <taxon>Nematoda</taxon>
        <taxon>Chromadorea</taxon>
        <taxon>Rhabditida</taxon>
        <taxon>Tylenchina</taxon>
        <taxon>Tylenchomorpha</taxon>
        <taxon>Aphelenchoidea</taxon>
        <taxon>Aphelenchoididae</taxon>
        <taxon>Bursaphelenchus</taxon>
    </lineage>
</organism>
<feature type="compositionally biased region" description="Polar residues" evidence="5">
    <location>
        <begin position="15"/>
        <end position="25"/>
    </location>
</feature>
<keyword evidence="6" id="KW-0472">Membrane</keyword>
<dbReference type="SMART" id="SM00645">
    <property type="entry name" value="Pept_C1"/>
    <property type="match status" value="1"/>
</dbReference>
<evidence type="ECO:0000256" key="4">
    <source>
        <dbReference type="ARBA" id="ARBA00022807"/>
    </source>
</evidence>
<dbReference type="PRINTS" id="PR00705">
    <property type="entry name" value="PAPAIN"/>
</dbReference>
<evidence type="ECO:0000259" key="7">
    <source>
        <dbReference type="SMART" id="SM00645"/>
    </source>
</evidence>
<evidence type="ECO:0000256" key="3">
    <source>
        <dbReference type="ARBA" id="ARBA00022801"/>
    </source>
</evidence>
<feature type="domain" description="Peptidase C1A papain C-terminal" evidence="7">
    <location>
        <begin position="178"/>
        <end position="446"/>
    </location>
</feature>
<protein>
    <submittedName>
        <fullName evidence="8">(pine wood nematode) hypothetical protein</fullName>
    </submittedName>
    <submittedName>
        <fullName evidence="11">Pept_C1 domain-containing protein</fullName>
    </submittedName>
</protein>
<evidence type="ECO:0000313" key="8">
    <source>
        <dbReference type="EMBL" id="CAD5234131.1"/>
    </source>
</evidence>
<dbReference type="PROSITE" id="PS00640">
    <property type="entry name" value="THIOL_PROTEASE_ASN"/>
    <property type="match status" value="1"/>
</dbReference>
<dbReference type="SUPFAM" id="SSF54001">
    <property type="entry name" value="Cysteine proteinases"/>
    <property type="match status" value="1"/>
</dbReference>
<reference evidence="11" key="1">
    <citation type="submission" date="2016-11" db="UniProtKB">
        <authorList>
            <consortium name="WormBaseParasite"/>
        </authorList>
    </citation>
    <scope>IDENTIFICATION</scope>
</reference>
<evidence type="ECO:0000256" key="5">
    <source>
        <dbReference type="SAM" id="MobiDB-lite"/>
    </source>
</evidence>
<feature type="region of interest" description="Disordered" evidence="5">
    <location>
        <begin position="1"/>
        <end position="27"/>
    </location>
</feature>
<evidence type="ECO:0000256" key="1">
    <source>
        <dbReference type="ARBA" id="ARBA00008455"/>
    </source>
</evidence>
<accession>A0A1I7SLR6</accession>
<dbReference type="SMR" id="A0A1I7SLR6"/>
<dbReference type="WBParaSite" id="BXY_1399900.1">
    <property type="protein sequence ID" value="BXY_1399900.1"/>
    <property type="gene ID" value="BXY_1399900"/>
</dbReference>
<dbReference type="GO" id="GO:0006508">
    <property type="term" value="P:proteolysis"/>
    <property type="evidence" value="ECO:0007669"/>
    <property type="project" value="UniProtKB-KW"/>
</dbReference>
<evidence type="ECO:0000256" key="6">
    <source>
        <dbReference type="SAM" id="Phobius"/>
    </source>
</evidence>
<evidence type="ECO:0000313" key="11">
    <source>
        <dbReference type="WBParaSite" id="BXY_1399900.1"/>
    </source>
</evidence>
<keyword evidence="3" id="KW-0378">Hydrolase</keyword>
<dbReference type="InterPro" id="IPR000169">
    <property type="entry name" value="Pept_cys_AS"/>
</dbReference>
<keyword evidence="6" id="KW-0812">Transmembrane</keyword>
<dbReference type="OrthoDB" id="640249at2759"/>
<dbReference type="Proteomes" id="UP000095284">
    <property type="component" value="Unplaced"/>
</dbReference>
<dbReference type="Proteomes" id="UP000582659">
    <property type="component" value="Unassembled WGS sequence"/>
</dbReference>
<dbReference type="eggNOG" id="KOG1543">
    <property type="taxonomic scope" value="Eukaryota"/>
</dbReference>
<keyword evidence="4" id="KW-0788">Thiol protease</keyword>